<protein>
    <submittedName>
        <fullName evidence="3">Uncharacterized protein</fullName>
    </submittedName>
</protein>
<sequence>MSSQWILIFAIVLVALIASCGAQPMLPPSTTRPKLIIEELEPMRYHFVTEHRPTSLGQNYYLKPGQVVGSITLDSDTLQVRHEEENPTGKPVASKHNILFVAIAKDMAQKTRLGRK</sequence>
<dbReference type="AlphaFoldDB" id="A0A6P4J079"/>
<keyword evidence="1" id="KW-0732">Signal</keyword>
<evidence type="ECO:0000313" key="3">
    <source>
        <dbReference type="RefSeq" id="XP_017028874.1"/>
    </source>
</evidence>
<dbReference type="GeneID" id="108079138"/>
<organism evidence="2 3">
    <name type="scientific">Drosophila kikkawai</name>
    <name type="common">Fruit fly</name>
    <dbReference type="NCBI Taxonomy" id="30033"/>
    <lineage>
        <taxon>Eukaryota</taxon>
        <taxon>Metazoa</taxon>
        <taxon>Ecdysozoa</taxon>
        <taxon>Arthropoda</taxon>
        <taxon>Hexapoda</taxon>
        <taxon>Insecta</taxon>
        <taxon>Pterygota</taxon>
        <taxon>Neoptera</taxon>
        <taxon>Endopterygota</taxon>
        <taxon>Diptera</taxon>
        <taxon>Brachycera</taxon>
        <taxon>Muscomorpha</taxon>
        <taxon>Ephydroidea</taxon>
        <taxon>Drosophilidae</taxon>
        <taxon>Drosophila</taxon>
        <taxon>Sophophora</taxon>
    </lineage>
</organism>
<feature type="chain" id="PRO_5027694141" evidence="1">
    <location>
        <begin position="23"/>
        <end position="116"/>
    </location>
</feature>
<feature type="signal peptide" evidence="1">
    <location>
        <begin position="1"/>
        <end position="22"/>
    </location>
</feature>
<evidence type="ECO:0000256" key="1">
    <source>
        <dbReference type="SAM" id="SignalP"/>
    </source>
</evidence>
<dbReference type="OMA" id="MIYQRIT"/>
<dbReference type="RefSeq" id="XP_017028874.1">
    <property type="nucleotide sequence ID" value="XM_017173385.2"/>
</dbReference>
<evidence type="ECO:0000313" key="2">
    <source>
        <dbReference type="Proteomes" id="UP001652661"/>
    </source>
</evidence>
<accession>A0A6P4J079</accession>
<proteinExistence type="predicted"/>
<reference evidence="3" key="1">
    <citation type="submission" date="2025-08" db="UniProtKB">
        <authorList>
            <consortium name="RefSeq"/>
        </authorList>
    </citation>
    <scope>IDENTIFICATION</scope>
    <source>
        <strain evidence="3">14028-0561.14</strain>
        <tissue evidence="3">Whole fly</tissue>
    </source>
</reference>
<gene>
    <name evidence="3" type="primary">LOC108079138</name>
</gene>
<name>A0A6P4J079_DROKI</name>
<dbReference type="Proteomes" id="UP001652661">
    <property type="component" value="Chromosome X"/>
</dbReference>
<dbReference type="OrthoDB" id="7882699at2759"/>
<keyword evidence="2" id="KW-1185">Reference proteome</keyword>